<dbReference type="AlphaFoldDB" id="A0A7S3BF40"/>
<proteinExistence type="predicted"/>
<protein>
    <submittedName>
        <fullName evidence="2">Uncharacterized protein</fullName>
    </submittedName>
</protein>
<reference evidence="2" key="1">
    <citation type="submission" date="2021-01" db="EMBL/GenBank/DDBJ databases">
        <authorList>
            <person name="Corre E."/>
            <person name="Pelletier E."/>
            <person name="Niang G."/>
            <person name="Scheremetjew M."/>
            <person name="Finn R."/>
            <person name="Kale V."/>
            <person name="Holt S."/>
            <person name="Cochrane G."/>
            <person name="Meng A."/>
            <person name="Brown T."/>
            <person name="Cohen L."/>
        </authorList>
    </citation>
    <scope>NUCLEOTIDE SEQUENCE</scope>
    <source>
        <strain evidence="2">CCMP281</strain>
    </source>
</reference>
<name>A0A7S3BF40_9EUKA</name>
<gene>
    <name evidence="2" type="ORF">HERI1096_LOCUS29624</name>
</gene>
<evidence type="ECO:0000256" key="1">
    <source>
        <dbReference type="SAM" id="MobiDB-lite"/>
    </source>
</evidence>
<dbReference type="EMBL" id="HBHX01053747">
    <property type="protein sequence ID" value="CAE0133309.1"/>
    <property type="molecule type" value="Transcribed_RNA"/>
</dbReference>
<organism evidence="2">
    <name type="scientific">Haptolina ericina</name>
    <dbReference type="NCBI Taxonomy" id="156174"/>
    <lineage>
        <taxon>Eukaryota</taxon>
        <taxon>Haptista</taxon>
        <taxon>Haptophyta</taxon>
        <taxon>Prymnesiophyceae</taxon>
        <taxon>Prymnesiales</taxon>
        <taxon>Prymnesiaceae</taxon>
        <taxon>Haptolina</taxon>
    </lineage>
</organism>
<evidence type="ECO:0000313" key="2">
    <source>
        <dbReference type="EMBL" id="CAE0133309.1"/>
    </source>
</evidence>
<sequence length="136" mass="14542">MRKRSASRIETSEGGSVTMRGLHDKKRSRLAEEARVAAVAADKRDGREKAKQLRETEAAARLATWQLCKDACVCGKGPACDLVGLMLCTHCGDLKKHACRKQACLQALAPLALTFVPATPPAAAAATTHDATIMQE</sequence>
<feature type="region of interest" description="Disordered" evidence="1">
    <location>
        <begin position="1"/>
        <end position="29"/>
    </location>
</feature>
<accession>A0A7S3BF40</accession>